<feature type="domain" description="Isochorismatase-like" evidence="2">
    <location>
        <begin position="76"/>
        <end position="260"/>
    </location>
</feature>
<dbReference type="Gene3D" id="3.40.50.850">
    <property type="entry name" value="Isochorismatase-like"/>
    <property type="match status" value="1"/>
</dbReference>
<dbReference type="RefSeq" id="WP_158764707.1">
    <property type="nucleotide sequence ID" value="NZ_CP047045.1"/>
</dbReference>
<dbReference type="InterPro" id="IPR000868">
    <property type="entry name" value="Isochorismatase-like_dom"/>
</dbReference>
<protein>
    <submittedName>
        <fullName evidence="3">Peroxyureidoacrylate/ureidoacrylate amidohydrolase RutB</fullName>
        <ecNumber evidence="3">3.5.1.110</ecNumber>
    </submittedName>
</protein>
<organism evidence="3 4">
    <name type="scientific">Terricaulis silvestris</name>
    <dbReference type="NCBI Taxonomy" id="2686094"/>
    <lineage>
        <taxon>Bacteria</taxon>
        <taxon>Pseudomonadati</taxon>
        <taxon>Pseudomonadota</taxon>
        <taxon>Alphaproteobacteria</taxon>
        <taxon>Caulobacterales</taxon>
        <taxon>Caulobacteraceae</taxon>
        <taxon>Terricaulis</taxon>
    </lineage>
</organism>
<accession>A0A6I6MRE5</accession>
<dbReference type="InterPro" id="IPR036380">
    <property type="entry name" value="Isochorismatase-like_sf"/>
</dbReference>
<dbReference type="GO" id="GO:0016787">
    <property type="term" value="F:hydrolase activity"/>
    <property type="evidence" value="ECO:0007669"/>
    <property type="project" value="UniProtKB-KW"/>
</dbReference>
<name>A0A6I6MRE5_9CAUL</name>
<dbReference type="AlphaFoldDB" id="A0A6I6MRE5"/>
<sequence>MARESNLVEPGPQAQTQARKALVEITARSPETKEFAMSITRRAVVPAGLASITAMGLASSSEAQTVDESLTPGEAAVVMVDFQNNFASPEGSGYAAFAEQFRATHMIENSLALVNGARERGIQVIHVTEGYTDDYREVDMGNGATFHRNAVQWQAFKSSSVGAQLYAPIRHDSDVVFPDRKTMSGFGSNPLDFFLKSRGIHNVAVAGFTADMCVYATLLAGFDLGYRMYAMTDAVVAGSPPLTQQMVGVLYPFVARSMTSREFLAMFRARARRR</sequence>
<proteinExistence type="predicted"/>
<evidence type="ECO:0000313" key="3">
    <source>
        <dbReference type="EMBL" id="QGZ93713.1"/>
    </source>
</evidence>
<dbReference type="KEGG" id="tsv:DSM104635_00525"/>
<dbReference type="PANTHER" id="PTHR43540">
    <property type="entry name" value="PEROXYUREIDOACRYLATE/UREIDOACRYLATE AMIDOHYDROLASE-RELATED"/>
    <property type="match status" value="1"/>
</dbReference>
<evidence type="ECO:0000256" key="1">
    <source>
        <dbReference type="ARBA" id="ARBA00022801"/>
    </source>
</evidence>
<dbReference type="EC" id="3.5.1.110" evidence="3"/>
<reference evidence="4" key="1">
    <citation type="submission" date="2019-12" db="EMBL/GenBank/DDBJ databases">
        <title>Complete genome of Terracaulis silvestris 0127_4.</title>
        <authorList>
            <person name="Vieira S."/>
            <person name="Riedel T."/>
            <person name="Sproer C."/>
            <person name="Pascual J."/>
            <person name="Boedeker C."/>
            <person name="Overmann J."/>
        </authorList>
    </citation>
    <scope>NUCLEOTIDE SEQUENCE [LARGE SCALE GENOMIC DNA]</scope>
    <source>
        <strain evidence="4">0127_4</strain>
    </source>
</reference>
<evidence type="ECO:0000259" key="2">
    <source>
        <dbReference type="Pfam" id="PF00857"/>
    </source>
</evidence>
<dbReference type="CDD" id="cd00431">
    <property type="entry name" value="cysteine_hydrolases"/>
    <property type="match status" value="1"/>
</dbReference>
<keyword evidence="1 3" id="KW-0378">Hydrolase</keyword>
<dbReference type="SUPFAM" id="SSF52499">
    <property type="entry name" value="Isochorismatase-like hydrolases"/>
    <property type="match status" value="1"/>
</dbReference>
<gene>
    <name evidence="3" type="primary">rutB</name>
    <name evidence="3" type="ORF">DSM104635_00525</name>
</gene>
<dbReference type="InterPro" id="IPR050272">
    <property type="entry name" value="Isochorismatase-like_hydrls"/>
</dbReference>
<keyword evidence="4" id="KW-1185">Reference proteome</keyword>
<dbReference type="Proteomes" id="UP000431269">
    <property type="component" value="Chromosome"/>
</dbReference>
<dbReference type="PANTHER" id="PTHR43540:SF16">
    <property type="entry name" value="ISOCHORISMATASE-LIKE DOMAIN-CONTAINING PROTEIN"/>
    <property type="match status" value="1"/>
</dbReference>
<dbReference type="EMBL" id="CP047045">
    <property type="protein sequence ID" value="QGZ93713.1"/>
    <property type="molecule type" value="Genomic_DNA"/>
</dbReference>
<evidence type="ECO:0000313" key="4">
    <source>
        <dbReference type="Proteomes" id="UP000431269"/>
    </source>
</evidence>
<dbReference type="Pfam" id="PF00857">
    <property type="entry name" value="Isochorismatase"/>
    <property type="match status" value="1"/>
</dbReference>